<dbReference type="GO" id="GO:0031267">
    <property type="term" value="F:small GTPase binding"/>
    <property type="evidence" value="ECO:0007669"/>
    <property type="project" value="InterPro"/>
</dbReference>
<evidence type="ECO:0000256" key="13">
    <source>
        <dbReference type="PROSITE-ProRule" id="PRU00091"/>
    </source>
</evidence>
<dbReference type="GO" id="GO:0008270">
    <property type="term" value="F:zinc ion binding"/>
    <property type="evidence" value="ECO:0007669"/>
    <property type="project" value="UniProtKB-KW"/>
</dbReference>
<evidence type="ECO:0000256" key="11">
    <source>
        <dbReference type="ARBA" id="ARBA00075319"/>
    </source>
</evidence>
<evidence type="ECO:0000256" key="9">
    <source>
        <dbReference type="ARBA" id="ARBA00066230"/>
    </source>
</evidence>
<keyword evidence="4" id="KW-0479">Metal-binding</keyword>
<dbReference type="OrthoDB" id="270970at2759"/>
<feature type="domain" description="RabBD" evidence="16">
    <location>
        <begin position="41"/>
        <end position="158"/>
    </location>
</feature>
<evidence type="ECO:0000256" key="14">
    <source>
        <dbReference type="SAM" id="MobiDB-lite"/>
    </source>
</evidence>
<evidence type="ECO:0000256" key="3">
    <source>
        <dbReference type="ARBA" id="ARBA00022490"/>
    </source>
</evidence>
<feature type="region of interest" description="Disordered" evidence="14">
    <location>
        <begin position="209"/>
        <end position="335"/>
    </location>
</feature>
<evidence type="ECO:0000256" key="1">
    <source>
        <dbReference type="ARBA" id="ARBA00004250"/>
    </source>
</evidence>
<sequence>MADTIFSSGTGQWVCPNDRQLALRAKLQTGWSVHTFQTEKQRKMQALSPQELEVILEVIRKAERLDIIEQQRIGRLVERLENMRKNAMGNGLSQCLLCSELLGLLGSTSVFCQDCKKKVCTKCGIETFGAQKRHLWLCKICSEQREVWKRSGAWFYKGLPKYIKPLKSSGKSSEPPSQPWQSEPAVPEAESMGTNRSFTWARGKVVSSDSESDSEFSSSSLDDKSLPAGSKGSQGRKHRPGLAPIREPSPAVGSVLGSTHSPTLSGSRSSLGSEQGAAPSATESCQSNQPADGRNSDAVSRAPGVKANGPSTPECDADEGEDGAALCGSTTRPLPTPVDLIPDDSCCWW</sequence>
<dbReference type="STRING" id="372326.A0A1V4K236"/>
<dbReference type="GO" id="GO:0061669">
    <property type="term" value="P:spontaneous neurotransmitter secretion"/>
    <property type="evidence" value="ECO:0007669"/>
    <property type="project" value="TreeGrafter"/>
</dbReference>
<dbReference type="InterPro" id="IPR017455">
    <property type="entry name" value="Znf_FYVE-rel"/>
</dbReference>
<keyword evidence="18" id="KW-1185">Reference proteome</keyword>
<feature type="compositionally biased region" description="Low complexity" evidence="14">
    <location>
        <begin position="172"/>
        <end position="184"/>
    </location>
</feature>
<keyword evidence="7" id="KW-0472">Membrane</keyword>
<keyword evidence="6" id="KW-0862">Zinc</keyword>
<dbReference type="InterPro" id="IPR010911">
    <property type="entry name" value="Rab_BD"/>
</dbReference>
<evidence type="ECO:0000256" key="10">
    <source>
        <dbReference type="ARBA" id="ARBA00074108"/>
    </source>
</evidence>
<keyword evidence="3" id="KW-0963">Cytoplasm</keyword>
<evidence type="ECO:0000256" key="7">
    <source>
        <dbReference type="ARBA" id="ARBA00023136"/>
    </source>
</evidence>
<evidence type="ECO:0000256" key="5">
    <source>
        <dbReference type="ARBA" id="ARBA00022771"/>
    </source>
</evidence>
<accession>A0A1V4K236</accession>
<evidence type="ECO:0000256" key="8">
    <source>
        <dbReference type="ARBA" id="ARBA00023329"/>
    </source>
</evidence>
<dbReference type="InterPro" id="IPR041282">
    <property type="entry name" value="FYVE_2"/>
</dbReference>
<evidence type="ECO:0000256" key="12">
    <source>
        <dbReference type="ARBA" id="ARBA00083393"/>
    </source>
</evidence>
<dbReference type="GO" id="GO:0017158">
    <property type="term" value="P:regulation of calcium ion-dependent exocytosis"/>
    <property type="evidence" value="ECO:0007669"/>
    <property type="project" value="TreeGrafter"/>
</dbReference>
<dbReference type="GO" id="GO:0098793">
    <property type="term" value="C:presynapse"/>
    <property type="evidence" value="ECO:0007669"/>
    <property type="project" value="GOC"/>
</dbReference>
<organism evidence="17 18">
    <name type="scientific">Patagioenas fasciata monilis</name>
    <dbReference type="NCBI Taxonomy" id="372326"/>
    <lineage>
        <taxon>Eukaryota</taxon>
        <taxon>Metazoa</taxon>
        <taxon>Chordata</taxon>
        <taxon>Craniata</taxon>
        <taxon>Vertebrata</taxon>
        <taxon>Euteleostomi</taxon>
        <taxon>Archelosauria</taxon>
        <taxon>Archosauria</taxon>
        <taxon>Dinosauria</taxon>
        <taxon>Saurischia</taxon>
        <taxon>Theropoda</taxon>
        <taxon>Coelurosauria</taxon>
        <taxon>Aves</taxon>
        <taxon>Neognathae</taxon>
        <taxon>Neoaves</taxon>
        <taxon>Columbimorphae</taxon>
        <taxon>Columbiformes</taxon>
        <taxon>Columbidae</taxon>
        <taxon>Patagioenas</taxon>
    </lineage>
</organism>
<feature type="compositionally biased region" description="Low complexity" evidence="14">
    <location>
        <begin position="209"/>
        <end position="220"/>
    </location>
</feature>
<evidence type="ECO:0000256" key="2">
    <source>
        <dbReference type="ARBA" id="ARBA00022483"/>
    </source>
</evidence>
<feature type="domain" description="FYVE-type" evidence="15">
    <location>
        <begin position="89"/>
        <end position="146"/>
    </location>
</feature>
<keyword evidence="8" id="KW-0968">Cytoplasmic vesicle</keyword>
<dbReference type="PROSITE" id="PS50178">
    <property type="entry name" value="ZF_FYVE"/>
    <property type="match status" value="1"/>
</dbReference>
<dbReference type="Proteomes" id="UP000190648">
    <property type="component" value="Unassembled WGS sequence"/>
</dbReference>
<evidence type="ECO:0000259" key="16">
    <source>
        <dbReference type="PROSITE" id="PS50916"/>
    </source>
</evidence>
<comment type="caution">
    <text evidence="17">The sequence shown here is derived from an EMBL/GenBank/DDBJ whole genome shotgun (WGS) entry which is preliminary data.</text>
</comment>
<dbReference type="GO" id="GO:0030658">
    <property type="term" value="C:transport vesicle membrane"/>
    <property type="evidence" value="ECO:0007669"/>
    <property type="project" value="UniProtKB-SubCell"/>
</dbReference>
<dbReference type="AlphaFoldDB" id="A0A1V4K236"/>
<keyword evidence="5 13" id="KW-0863">Zinc-finger</keyword>
<dbReference type="GO" id="GO:0006886">
    <property type="term" value="P:intracellular protein transport"/>
    <property type="evidence" value="ECO:0007669"/>
    <property type="project" value="InterPro"/>
</dbReference>
<evidence type="ECO:0000259" key="15">
    <source>
        <dbReference type="PROSITE" id="PS50178"/>
    </source>
</evidence>
<comment type="subunit">
    <text evidence="9">Recruited to dense-core vesicles through specific interaction with RAB27A in endocrine cells. Interacts with RAB3A, RAB3B, RAB3C and RAB3D. Interacts with ZYX.</text>
</comment>
<dbReference type="Gene3D" id="3.30.40.10">
    <property type="entry name" value="Zinc/RING finger domain, C3HC4 (zinc finger)"/>
    <property type="match status" value="1"/>
</dbReference>
<dbReference type="InterPro" id="IPR011011">
    <property type="entry name" value="Znf_FYVE_PHD"/>
</dbReference>
<feature type="region of interest" description="Disordered" evidence="14">
    <location>
        <begin position="167"/>
        <end position="194"/>
    </location>
</feature>
<dbReference type="EMBL" id="LSYS01005108">
    <property type="protein sequence ID" value="OPJ78522.1"/>
    <property type="molecule type" value="Genomic_DNA"/>
</dbReference>
<gene>
    <name evidence="17" type="primary">RPH3AL</name>
    <name evidence="17" type="ORF">AV530_003338</name>
</gene>
<reference evidence="17 18" key="1">
    <citation type="submission" date="2016-02" db="EMBL/GenBank/DDBJ databases">
        <title>Band-tailed pigeon sequencing and assembly.</title>
        <authorList>
            <person name="Soares A.E."/>
            <person name="Novak B.J."/>
            <person name="Rice E.S."/>
            <person name="O'Connell B."/>
            <person name="Chang D."/>
            <person name="Weber S."/>
            <person name="Shapiro B."/>
        </authorList>
    </citation>
    <scope>NUCLEOTIDE SEQUENCE [LARGE SCALE GENOMIC DNA]</scope>
    <source>
        <strain evidence="17">BTP2013</strain>
        <tissue evidence="17">Blood</tissue>
    </source>
</reference>
<evidence type="ECO:0000313" key="18">
    <source>
        <dbReference type="Proteomes" id="UP000190648"/>
    </source>
</evidence>
<evidence type="ECO:0000256" key="4">
    <source>
        <dbReference type="ARBA" id="ARBA00022723"/>
    </source>
</evidence>
<dbReference type="FunFam" id="3.30.40.10:FF:000347">
    <property type="entry name" value="rab effector Noc2 isoform X1"/>
    <property type="match status" value="1"/>
</dbReference>
<evidence type="ECO:0000256" key="6">
    <source>
        <dbReference type="ARBA" id="ARBA00022833"/>
    </source>
</evidence>
<feature type="compositionally biased region" description="Polar residues" evidence="14">
    <location>
        <begin position="281"/>
        <end position="290"/>
    </location>
</feature>
<protein>
    <recommendedName>
        <fullName evidence="10">Rab effector Noc2</fullName>
    </recommendedName>
    <alternativeName>
        <fullName evidence="12">No C2 domains protein</fullName>
    </alternativeName>
    <alternativeName>
        <fullName evidence="11">Rabphilin-3A-like protein</fullName>
    </alternativeName>
</protein>
<keyword evidence="2" id="KW-0268">Exocytosis</keyword>
<comment type="subcellular location">
    <subcellularLocation>
        <location evidence="1">Cytoplasmic vesicle</location>
        <location evidence="1">Secretory vesicle membrane</location>
    </subcellularLocation>
</comment>
<dbReference type="SUPFAM" id="SSF57903">
    <property type="entry name" value="FYVE/PHD zinc finger"/>
    <property type="match status" value="1"/>
</dbReference>
<dbReference type="InterPro" id="IPR043566">
    <property type="entry name" value="Rabphilin/DOC2/Noc2"/>
</dbReference>
<proteinExistence type="predicted"/>
<name>A0A1V4K236_PATFA</name>
<dbReference type="GO" id="GO:0006887">
    <property type="term" value="P:exocytosis"/>
    <property type="evidence" value="ECO:0007669"/>
    <property type="project" value="UniProtKB-KW"/>
</dbReference>
<dbReference type="Pfam" id="PF02318">
    <property type="entry name" value="FYVE_2"/>
    <property type="match status" value="1"/>
</dbReference>
<dbReference type="InterPro" id="IPR013083">
    <property type="entry name" value="Znf_RING/FYVE/PHD"/>
</dbReference>
<dbReference type="PANTHER" id="PTHR45729">
    <property type="entry name" value="RABPHILIN, ISOFORM A"/>
    <property type="match status" value="1"/>
</dbReference>
<feature type="compositionally biased region" description="Polar residues" evidence="14">
    <location>
        <begin position="256"/>
        <end position="273"/>
    </location>
</feature>
<dbReference type="PROSITE" id="PS50916">
    <property type="entry name" value="RABBD"/>
    <property type="match status" value="1"/>
</dbReference>
<dbReference type="PANTHER" id="PTHR45729:SF4">
    <property type="entry name" value="RAB EFFECTOR NOC2"/>
    <property type="match status" value="1"/>
</dbReference>
<evidence type="ECO:0000313" key="17">
    <source>
        <dbReference type="EMBL" id="OPJ78522.1"/>
    </source>
</evidence>